<dbReference type="RefSeq" id="WP_091708843.1">
    <property type="nucleotide sequence ID" value="NZ_FNCA01000002.1"/>
</dbReference>
<proteinExistence type="predicted"/>
<keyword evidence="1" id="KW-0004">4Fe-4S</keyword>
<feature type="domain" description="4Fe-4S" evidence="5">
    <location>
        <begin position="1"/>
        <end position="57"/>
    </location>
</feature>
<accession>A0A7Z7FC35</accession>
<keyword evidence="7" id="KW-1185">Reference proteome</keyword>
<keyword evidence="3" id="KW-0408">Iron</keyword>
<evidence type="ECO:0000313" key="6">
    <source>
        <dbReference type="EMBL" id="SDF51914.1"/>
    </source>
</evidence>
<evidence type="ECO:0000256" key="1">
    <source>
        <dbReference type="ARBA" id="ARBA00022485"/>
    </source>
</evidence>
<dbReference type="PROSITE" id="PS51656">
    <property type="entry name" value="4FE4S"/>
    <property type="match status" value="1"/>
</dbReference>
<dbReference type="OrthoDB" id="9014at2157"/>
<sequence length="213" mass="23881">MSEIEKLLPGYNCGSCGFRQCRDFAAELSEKKNAEELHKCPFLSRDNFKDNVDKILFLLGKDVPMAEKIIGIIDGQEADFILAPLRDECSCREDIHPFDGSIEIEVGDILRYRPLGCPVTHFAKVIDKVPGIYTVHMVGPLHRLGNDDIKFKDVGLCMILAFDGKVAKGRIPKVGQTVRFVPEYCMMQKVHSGMVVGVEGKNVRIEAIDLKVW</sequence>
<dbReference type="Proteomes" id="UP000199259">
    <property type="component" value="Unassembled WGS sequence"/>
</dbReference>
<keyword evidence="4" id="KW-0411">Iron-sulfur</keyword>
<evidence type="ECO:0000313" key="7">
    <source>
        <dbReference type="Proteomes" id="UP000199259"/>
    </source>
</evidence>
<dbReference type="EMBL" id="FNCA01000002">
    <property type="protein sequence ID" value="SDF51914.1"/>
    <property type="molecule type" value="Genomic_DNA"/>
</dbReference>
<dbReference type="InterPro" id="IPR007202">
    <property type="entry name" value="4Fe-4S_dom"/>
</dbReference>
<name>A0A7Z7FC35_9EURY</name>
<keyword evidence="2" id="KW-0479">Metal-binding</keyword>
<dbReference type="GO" id="GO:0046872">
    <property type="term" value="F:metal ion binding"/>
    <property type="evidence" value="ECO:0007669"/>
    <property type="project" value="UniProtKB-KW"/>
</dbReference>
<reference evidence="6 7" key="1">
    <citation type="submission" date="2016-10" db="EMBL/GenBank/DDBJ databases">
        <authorList>
            <person name="Varghese N."/>
            <person name="Submissions S."/>
        </authorList>
    </citation>
    <scope>NUCLEOTIDE SEQUENCE [LARGE SCALE GENOMIC DNA]</scope>
    <source>
        <strain evidence="6 7">PL 12/M</strain>
    </source>
</reference>
<evidence type="ECO:0000256" key="2">
    <source>
        <dbReference type="ARBA" id="ARBA00022723"/>
    </source>
</evidence>
<dbReference type="Pfam" id="PF04060">
    <property type="entry name" value="FeS"/>
    <property type="match status" value="1"/>
</dbReference>
<dbReference type="PANTHER" id="PTHR36214">
    <property type="match status" value="1"/>
</dbReference>
<dbReference type="PANTHER" id="PTHR36214:SF3">
    <property type="entry name" value="ACETYL-COA DECARBONYLASE_SYNTHASE COMPLEX SUBUNIT GAMMA"/>
    <property type="match status" value="1"/>
</dbReference>
<dbReference type="AlphaFoldDB" id="A0A7Z7FC35"/>
<dbReference type="Gene3D" id="1.10.15.40">
    <property type="entry name" value="Electron transport complex subunit B, putative Fe-S cluster"/>
    <property type="match status" value="1"/>
</dbReference>
<organism evidence="6 7">
    <name type="scientific">Methanolobus vulcani</name>
    <dbReference type="NCBI Taxonomy" id="38026"/>
    <lineage>
        <taxon>Archaea</taxon>
        <taxon>Methanobacteriati</taxon>
        <taxon>Methanobacteriota</taxon>
        <taxon>Stenosarchaea group</taxon>
        <taxon>Methanomicrobia</taxon>
        <taxon>Methanosarcinales</taxon>
        <taxon>Methanosarcinaceae</taxon>
        <taxon>Methanolobus</taxon>
    </lineage>
</organism>
<dbReference type="GO" id="GO:0051539">
    <property type="term" value="F:4 iron, 4 sulfur cluster binding"/>
    <property type="evidence" value="ECO:0007669"/>
    <property type="project" value="UniProtKB-KW"/>
</dbReference>
<dbReference type="InterPro" id="IPR051069">
    <property type="entry name" value="ACDS_complex_subunit"/>
</dbReference>
<comment type="caution">
    <text evidence="6">The sequence shown here is derived from an EMBL/GenBank/DDBJ whole genome shotgun (WGS) entry which is preliminary data.</text>
</comment>
<protein>
    <recommendedName>
        <fullName evidence="5">4Fe-4S domain-containing protein</fullName>
    </recommendedName>
</protein>
<gene>
    <name evidence="6" type="ORF">SAMN04488589_0767</name>
</gene>
<evidence type="ECO:0000259" key="5">
    <source>
        <dbReference type="PROSITE" id="PS51656"/>
    </source>
</evidence>
<evidence type="ECO:0000256" key="3">
    <source>
        <dbReference type="ARBA" id="ARBA00023004"/>
    </source>
</evidence>
<evidence type="ECO:0000256" key="4">
    <source>
        <dbReference type="ARBA" id="ARBA00023014"/>
    </source>
</evidence>